<comment type="caution">
    <text evidence="1">The sequence shown here is derived from an EMBL/GenBank/DDBJ whole genome shotgun (WGS) entry which is preliminary data.</text>
</comment>
<gene>
    <name evidence="1" type="ORF">I4J89_39295</name>
</gene>
<dbReference type="EMBL" id="JADQTO010000027">
    <property type="protein sequence ID" value="MBG0567511.1"/>
    <property type="molecule type" value="Genomic_DNA"/>
</dbReference>
<dbReference type="Proteomes" id="UP000598146">
    <property type="component" value="Unassembled WGS sequence"/>
</dbReference>
<proteinExistence type="predicted"/>
<protein>
    <submittedName>
        <fullName evidence="1">Uncharacterized protein</fullName>
    </submittedName>
</protein>
<keyword evidence="2" id="KW-1185">Reference proteome</keyword>
<dbReference type="RefSeq" id="WP_196419279.1">
    <property type="nucleotide sequence ID" value="NZ_JADQTO010000027.1"/>
</dbReference>
<sequence>MTNENLAFAPIADDAAAVPAGAFLDEMMARVGVDGLAAAFASPGLLARIDQHAAAVREMLLGAGRGVDGDGLAAYARSVVAGAVRVGRPIPQPGAAPATTTEWLGAGWPLLRLVAVCMMAEAADIL</sequence>
<organism evidence="1 2">
    <name type="scientific">Actinoplanes aureus</name>
    <dbReference type="NCBI Taxonomy" id="2792083"/>
    <lineage>
        <taxon>Bacteria</taxon>
        <taxon>Bacillati</taxon>
        <taxon>Actinomycetota</taxon>
        <taxon>Actinomycetes</taxon>
        <taxon>Micromonosporales</taxon>
        <taxon>Micromonosporaceae</taxon>
        <taxon>Actinoplanes</taxon>
    </lineage>
</organism>
<evidence type="ECO:0000313" key="1">
    <source>
        <dbReference type="EMBL" id="MBG0567511.1"/>
    </source>
</evidence>
<dbReference type="AlphaFoldDB" id="A0A931G412"/>
<accession>A0A931G412</accession>
<reference evidence="1" key="1">
    <citation type="submission" date="2020-11" db="EMBL/GenBank/DDBJ databases">
        <title>Isolation and identification of active actinomycetes.</title>
        <authorList>
            <person name="Sun X."/>
        </authorList>
    </citation>
    <scope>NUCLEOTIDE SEQUENCE</scope>
    <source>
        <strain evidence="1">NEAU-A11</strain>
    </source>
</reference>
<dbReference type="InterPro" id="IPR045647">
    <property type="entry name" value="DUF6401"/>
</dbReference>
<name>A0A931G412_9ACTN</name>
<dbReference type="Pfam" id="PF19939">
    <property type="entry name" value="DUF6401"/>
    <property type="match status" value="1"/>
</dbReference>
<evidence type="ECO:0000313" key="2">
    <source>
        <dbReference type="Proteomes" id="UP000598146"/>
    </source>
</evidence>